<gene>
    <name evidence="4" type="ORF">DOK78_000227</name>
</gene>
<keyword evidence="5" id="KW-1185">Reference proteome</keyword>
<evidence type="ECO:0000313" key="5">
    <source>
        <dbReference type="Proteomes" id="UP000664701"/>
    </source>
</evidence>
<sequence>MQQLAHDLGDITLNNVRLTCLELKEDFEKIYPNNEVELVINTRYGIKLIHQGIDLQRLVENFFVDDLSYKIYQALFLNKEVITDDFCEQHYISKSTLARYLQRLNNLLSQRQLRIFLSDKMTLSGPVSKICSNYQYYFFLVHRRLDRLTWFPEIEKYVQLTKQVFAYLDIEPTDDNQQFLGLFVLIISQNSKRYGGVTLEEPTMRYHSSYHFNTKRPDFLPEWTEIDWDFFLLTLYATNFIPNDNVLQTIKPYIFEEDIALCLTTFEKYFRPLTEDETDTLAASLDRHILFHTMFLVNNFLLSMFGLTNFNSFNEDFPFYQQQFTQFWEELETKSNQFNGSDYLRFKLFLICTSLVDPKAFNPTVKLFVHSDIAHTHRSFMEKRISYFLLRYNVLFVENVNQSDVIISTFQNTDLGHSPVIHVYPSLSNKDLKNIEDFLNETFMHKK</sequence>
<dbReference type="Gene3D" id="1.10.10.10">
    <property type="entry name" value="Winged helix-like DNA-binding domain superfamily/Winged helix DNA-binding domain"/>
    <property type="match status" value="1"/>
</dbReference>
<evidence type="ECO:0000256" key="1">
    <source>
        <dbReference type="ARBA" id="ARBA00023015"/>
    </source>
</evidence>
<protein>
    <recommendedName>
        <fullName evidence="3">Mga helix-turn-helix domain-containing protein</fullName>
    </recommendedName>
</protein>
<evidence type="ECO:0000259" key="3">
    <source>
        <dbReference type="Pfam" id="PF05043"/>
    </source>
</evidence>
<keyword evidence="1" id="KW-0805">Transcription regulation</keyword>
<organism evidence="4 5">
    <name type="scientific">Candidatus Enterococcus lowellii</name>
    <dbReference type="NCBI Taxonomy" id="2230877"/>
    <lineage>
        <taxon>Bacteria</taxon>
        <taxon>Bacillati</taxon>
        <taxon>Bacillota</taxon>
        <taxon>Bacilli</taxon>
        <taxon>Lactobacillales</taxon>
        <taxon>Enterococcaceae</taxon>
        <taxon>Enterococcus</taxon>
    </lineage>
</organism>
<name>A0ABZ2SMP9_9ENTE</name>
<keyword evidence="2" id="KW-0804">Transcription</keyword>
<dbReference type="PANTHER" id="PTHR30185:SF18">
    <property type="entry name" value="TRANSCRIPTIONAL REGULATOR MTLR"/>
    <property type="match status" value="1"/>
</dbReference>
<dbReference type="Pfam" id="PF05043">
    <property type="entry name" value="Mga"/>
    <property type="match status" value="1"/>
</dbReference>
<evidence type="ECO:0000313" key="4">
    <source>
        <dbReference type="EMBL" id="WYJ75651.1"/>
    </source>
</evidence>
<dbReference type="InterPro" id="IPR036388">
    <property type="entry name" value="WH-like_DNA-bd_sf"/>
</dbReference>
<accession>A0ABZ2SMP9</accession>
<dbReference type="Proteomes" id="UP000664701">
    <property type="component" value="Chromosome"/>
</dbReference>
<dbReference type="InterPro" id="IPR007737">
    <property type="entry name" value="Mga_HTH"/>
</dbReference>
<feature type="domain" description="Mga helix-turn-helix" evidence="3">
    <location>
        <begin position="53"/>
        <end position="138"/>
    </location>
</feature>
<reference evidence="4 5" key="1">
    <citation type="submission" date="2024-03" db="EMBL/GenBank/DDBJ databases">
        <title>The Genome Sequence of Enterococcus sp. DIV2402.</title>
        <authorList>
            <consortium name="The Broad Institute Genomics Platform"/>
            <consortium name="The Broad Institute Microbial Omics Core"/>
            <consortium name="The Broad Institute Genomic Center for Infectious Diseases"/>
            <person name="Earl A."/>
            <person name="Manson A."/>
            <person name="Gilmore M."/>
            <person name="Schwartman J."/>
            <person name="Shea T."/>
            <person name="Abouelleil A."/>
            <person name="Cao P."/>
            <person name="Chapman S."/>
            <person name="Cusick C."/>
            <person name="Young S."/>
            <person name="Neafsey D."/>
            <person name="Nusbaum C."/>
            <person name="Birren B."/>
        </authorList>
    </citation>
    <scope>NUCLEOTIDE SEQUENCE [LARGE SCALE GENOMIC DNA]</scope>
    <source>
        <strain evidence="4 5">DIV2402</strain>
    </source>
</reference>
<dbReference type="InterPro" id="IPR050661">
    <property type="entry name" value="BglG_antiterminators"/>
</dbReference>
<dbReference type="EMBL" id="CP147251">
    <property type="protein sequence ID" value="WYJ75651.1"/>
    <property type="molecule type" value="Genomic_DNA"/>
</dbReference>
<dbReference type="PANTHER" id="PTHR30185">
    <property type="entry name" value="CRYPTIC BETA-GLUCOSIDE BGL OPERON ANTITERMINATOR"/>
    <property type="match status" value="1"/>
</dbReference>
<evidence type="ECO:0000256" key="2">
    <source>
        <dbReference type="ARBA" id="ARBA00023163"/>
    </source>
</evidence>
<proteinExistence type="predicted"/>